<comment type="caution">
    <text evidence="10">The sequence shown here is derived from an EMBL/GenBank/DDBJ whole genome shotgun (WGS) entry which is preliminary data.</text>
</comment>
<comment type="subcellular location">
    <subcellularLocation>
        <location evidence="1">Cell inner membrane</location>
        <topology evidence="1">Peripheral membrane protein</topology>
    </subcellularLocation>
</comment>
<evidence type="ECO:0000256" key="4">
    <source>
        <dbReference type="ARBA" id="ARBA00022475"/>
    </source>
</evidence>
<dbReference type="SMART" id="SM00382">
    <property type="entry name" value="AAA"/>
    <property type="match status" value="1"/>
</dbReference>
<reference evidence="10 11" key="1">
    <citation type="submission" date="2020-08" db="EMBL/GenBank/DDBJ databases">
        <title>Genomic Encyclopedia of Type Strains, Phase IV (KMG-IV): sequencing the most valuable type-strain genomes for metagenomic binning, comparative biology and taxonomic classification.</title>
        <authorList>
            <person name="Goeker M."/>
        </authorList>
    </citation>
    <scope>NUCLEOTIDE SEQUENCE [LARGE SCALE GENOMIC DNA]</scope>
    <source>
        <strain evidence="10 11">DSM 11275</strain>
    </source>
</reference>
<dbReference type="GO" id="GO:0015833">
    <property type="term" value="P:peptide transport"/>
    <property type="evidence" value="ECO:0007669"/>
    <property type="project" value="InterPro"/>
</dbReference>
<feature type="compositionally biased region" description="Polar residues" evidence="8">
    <location>
        <begin position="24"/>
        <end position="38"/>
    </location>
</feature>
<protein>
    <submittedName>
        <fullName evidence="10">Peptide/nickel transport system ATP-binding protein</fullName>
    </submittedName>
</protein>
<dbReference type="EMBL" id="JACHGO010000008">
    <property type="protein sequence ID" value="MBB5144431.1"/>
    <property type="molecule type" value="Genomic_DNA"/>
</dbReference>
<dbReference type="PROSITE" id="PS50893">
    <property type="entry name" value="ABC_TRANSPORTER_2"/>
    <property type="match status" value="1"/>
</dbReference>
<comment type="similarity">
    <text evidence="2">Belongs to the ABC transporter superfamily.</text>
</comment>
<evidence type="ECO:0000259" key="9">
    <source>
        <dbReference type="PROSITE" id="PS50893"/>
    </source>
</evidence>
<keyword evidence="6 10" id="KW-0067">ATP-binding</keyword>
<evidence type="ECO:0000256" key="6">
    <source>
        <dbReference type="ARBA" id="ARBA00022840"/>
    </source>
</evidence>
<dbReference type="InterPro" id="IPR050388">
    <property type="entry name" value="ABC_Ni/Peptide_Import"/>
</dbReference>
<dbReference type="PANTHER" id="PTHR43297:SF2">
    <property type="entry name" value="DIPEPTIDE TRANSPORT ATP-BINDING PROTEIN DPPD"/>
    <property type="match status" value="1"/>
</dbReference>
<evidence type="ECO:0000256" key="8">
    <source>
        <dbReference type="SAM" id="MobiDB-lite"/>
    </source>
</evidence>
<keyword evidence="11" id="KW-1185">Reference proteome</keyword>
<accession>A0A7W8C2M6</accession>
<dbReference type="InterPro" id="IPR017871">
    <property type="entry name" value="ABC_transporter-like_CS"/>
</dbReference>
<sequence length="364" mass="39833">MAELHERIGRISPSPFCKRDIMNTDTTPSQTEQAQQAARQDGTPLLRLSNLSVTFQTDDGPLPAVRDVSFNMPHGHITCLVGESGCGKSLTAKAILRLTPDNARLDGNVILDGQDILRLPQRDMRNIRGRRVGMIFQEPMTSLNPVLKIGEQVAEPLRLHLAMNRTEARNEAISLLTEVGIPSPESRYDDYPHQLSGGMRQRVMIAMALSCRPELLLADEPTTALDATIQGQILRLILARSQERGMAVLLITHDLGVAAQMAHAVGVMYAGRLAEYAPAHELFAHPLHPYAQGLLHAAPSARSRGLDRLPTIPGSVPSLRSMPAGCPFHPRCPQAMPLCHEKMPPFFDLGGQHKVACWLHGTPA</sequence>
<dbReference type="Gene3D" id="3.40.50.300">
    <property type="entry name" value="P-loop containing nucleotide triphosphate hydrolases"/>
    <property type="match status" value="1"/>
</dbReference>
<organism evidence="10 11">
    <name type="scientific">Desulfovibrio intestinalis</name>
    <dbReference type="NCBI Taxonomy" id="58621"/>
    <lineage>
        <taxon>Bacteria</taxon>
        <taxon>Pseudomonadati</taxon>
        <taxon>Thermodesulfobacteriota</taxon>
        <taxon>Desulfovibrionia</taxon>
        <taxon>Desulfovibrionales</taxon>
        <taxon>Desulfovibrionaceae</taxon>
        <taxon>Desulfovibrio</taxon>
    </lineage>
</organism>
<dbReference type="NCBIfam" id="TIGR01727">
    <property type="entry name" value="oligo_HPY"/>
    <property type="match status" value="1"/>
</dbReference>
<dbReference type="AlphaFoldDB" id="A0A7W8C2M6"/>
<evidence type="ECO:0000313" key="10">
    <source>
        <dbReference type="EMBL" id="MBB5144431.1"/>
    </source>
</evidence>
<dbReference type="GO" id="GO:0016887">
    <property type="term" value="F:ATP hydrolysis activity"/>
    <property type="evidence" value="ECO:0007669"/>
    <property type="project" value="InterPro"/>
</dbReference>
<dbReference type="GO" id="GO:0005886">
    <property type="term" value="C:plasma membrane"/>
    <property type="evidence" value="ECO:0007669"/>
    <property type="project" value="UniProtKB-SubCell"/>
</dbReference>
<evidence type="ECO:0000313" key="11">
    <source>
        <dbReference type="Proteomes" id="UP000539075"/>
    </source>
</evidence>
<gene>
    <name evidence="10" type="ORF">HNQ38_002546</name>
</gene>
<dbReference type="Proteomes" id="UP000539075">
    <property type="component" value="Unassembled WGS sequence"/>
</dbReference>
<dbReference type="FunFam" id="3.40.50.300:FF:000016">
    <property type="entry name" value="Oligopeptide ABC transporter ATP-binding component"/>
    <property type="match status" value="1"/>
</dbReference>
<dbReference type="CDD" id="cd03257">
    <property type="entry name" value="ABC_NikE_OppD_transporters"/>
    <property type="match status" value="1"/>
</dbReference>
<dbReference type="PROSITE" id="PS00211">
    <property type="entry name" value="ABC_TRANSPORTER_1"/>
    <property type="match status" value="1"/>
</dbReference>
<evidence type="ECO:0000256" key="2">
    <source>
        <dbReference type="ARBA" id="ARBA00005417"/>
    </source>
</evidence>
<keyword evidence="3" id="KW-0813">Transport</keyword>
<keyword evidence="4" id="KW-1003">Cell membrane</keyword>
<dbReference type="InterPro" id="IPR003439">
    <property type="entry name" value="ABC_transporter-like_ATP-bd"/>
</dbReference>
<feature type="region of interest" description="Disordered" evidence="8">
    <location>
        <begin position="24"/>
        <end position="43"/>
    </location>
</feature>
<dbReference type="GO" id="GO:0005524">
    <property type="term" value="F:ATP binding"/>
    <property type="evidence" value="ECO:0007669"/>
    <property type="project" value="UniProtKB-KW"/>
</dbReference>
<evidence type="ECO:0000256" key="7">
    <source>
        <dbReference type="ARBA" id="ARBA00023136"/>
    </source>
</evidence>
<evidence type="ECO:0000256" key="5">
    <source>
        <dbReference type="ARBA" id="ARBA00022741"/>
    </source>
</evidence>
<evidence type="ECO:0000256" key="1">
    <source>
        <dbReference type="ARBA" id="ARBA00004417"/>
    </source>
</evidence>
<dbReference type="InterPro" id="IPR027417">
    <property type="entry name" value="P-loop_NTPase"/>
</dbReference>
<feature type="domain" description="ABC transporter" evidence="9">
    <location>
        <begin position="46"/>
        <end position="295"/>
    </location>
</feature>
<dbReference type="Pfam" id="PF08352">
    <property type="entry name" value="oligo_HPY"/>
    <property type="match status" value="1"/>
</dbReference>
<dbReference type="Pfam" id="PF00005">
    <property type="entry name" value="ABC_tran"/>
    <property type="match status" value="1"/>
</dbReference>
<proteinExistence type="inferred from homology"/>
<dbReference type="InterPro" id="IPR003593">
    <property type="entry name" value="AAA+_ATPase"/>
</dbReference>
<dbReference type="InterPro" id="IPR013563">
    <property type="entry name" value="Oligopep_ABC_C"/>
</dbReference>
<name>A0A7W8C2M6_9BACT</name>
<dbReference type="SUPFAM" id="SSF52540">
    <property type="entry name" value="P-loop containing nucleoside triphosphate hydrolases"/>
    <property type="match status" value="1"/>
</dbReference>
<dbReference type="PANTHER" id="PTHR43297">
    <property type="entry name" value="OLIGOPEPTIDE TRANSPORT ATP-BINDING PROTEIN APPD"/>
    <property type="match status" value="1"/>
</dbReference>
<keyword evidence="5" id="KW-0547">Nucleotide-binding</keyword>
<evidence type="ECO:0000256" key="3">
    <source>
        <dbReference type="ARBA" id="ARBA00022448"/>
    </source>
</evidence>
<keyword evidence="7" id="KW-0472">Membrane</keyword>